<evidence type="ECO:0000313" key="4">
    <source>
        <dbReference type="Proteomes" id="UP000664617"/>
    </source>
</evidence>
<reference evidence="4" key="1">
    <citation type="submission" date="2023-07" db="EMBL/GenBank/DDBJ databases">
        <title>Myceligenerans salitolerans sp. nov., a halotolerant actinomycete isolated from a salt lake in Xinjiang, China.</title>
        <authorList>
            <person name="Guan T."/>
        </authorList>
    </citation>
    <scope>NUCLEOTIDE SEQUENCE [LARGE SCALE GENOMIC DNA]</scope>
    <source>
        <strain evidence="4">XHU 5031</strain>
    </source>
</reference>
<protein>
    <submittedName>
        <fullName evidence="3">ComF family protein</fullName>
    </submittedName>
</protein>
<organism evidence="3 4">
    <name type="scientific">Myceligenerans salitolerans</name>
    <dbReference type="NCBI Taxonomy" id="1230528"/>
    <lineage>
        <taxon>Bacteria</taxon>
        <taxon>Bacillati</taxon>
        <taxon>Actinomycetota</taxon>
        <taxon>Actinomycetes</taxon>
        <taxon>Micrococcales</taxon>
        <taxon>Promicromonosporaceae</taxon>
        <taxon>Myceligenerans</taxon>
    </lineage>
</organism>
<dbReference type="PANTHER" id="PTHR47505">
    <property type="entry name" value="DNA UTILIZATION PROTEIN YHGH"/>
    <property type="match status" value="1"/>
</dbReference>
<evidence type="ECO:0000313" key="3">
    <source>
        <dbReference type="EMBL" id="MBO0608161.1"/>
    </source>
</evidence>
<gene>
    <name evidence="3" type="ORF">J0911_03870</name>
</gene>
<sequence>MPQPFVDLTRLLLPVACPCGEPDVRWCGRCAERFAGPPVRTEHGAGRLDRLDGVPPLPVWALTAYTGPVRDVVVHWKDRGRADLDLLLTGALRRAARDVASWSLPALGAGGPFLFPPDDSAARAGGASRAGRRSFAGPAGSRGGPAEAVLAVVPVPTAGPARRRRARDPVRALAAAVARGLVDGGAPARSAPVLRRRATRDQVGLGARARGRNLASAVRAVRRLDGCVCMLVDDVVTSGATLAASEQALESAGADVLGAIVLAATPSPSDGPGRATTC</sequence>
<dbReference type="Gene3D" id="3.40.50.2020">
    <property type="match status" value="1"/>
</dbReference>
<accession>A0ABS3I6A8</accession>
<comment type="caution">
    <text evidence="3">The sequence shown here is derived from an EMBL/GenBank/DDBJ whole genome shotgun (WGS) entry which is preliminary data.</text>
</comment>
<name>A0ABS3I6A8_9MICO</name>
<evidence type="ECO:0000256" key="1">
    <source>
        <dbReference type="ARBA" id="ARBA00008007"/>
    </source>
</evidence>
<dbReference type="EMBL" id="JAFMPK010000023">
    <property type="protein sequence ID" value="MBO0608161.1"/>
    <property type="molecule type" value="Genomic_DNA"/>
</dbReference>
<dbReference type="PANTHER" id="PTHR47505:SF1">
    <property type="entry name" value="DNA UTILIZATION PROTEIN YHGH"/>
    <property type="match status" value="1"/>
</dbReference>
<keyword evidence="4" id="KW-1185">Reference proteome</keyword>
<comment type="similarity">
    <text evidence="1">Belongs to the ComF/GntX family.</text>
</comment>
<dbReference type="InterPro" id="IPR029057">
    <property type="entry name" value="PRTase-like"/>
</dbReference>
<dbReference type="Proteomes" id="UP000664617">
    <property type="component" value="Unassembled WGS sequence"/>
</dbReference>
<dbReference type="SUPFAM" id="SSF53271">
    <property type="entry name" value="PRTase-like"/>
    <property type="match status" value="1"/>
</dbReference>
<proteinExistence type="inferred from homology"/>
<dbReference type="InterPro" id="IPR051910">
    <property type="entry name" value="ComF/GntX_DNA_util-trans"/>
</dbReference>
<feature type="region of interest" description="Disordered" evidence="2">
    <location>
        <begin position="122"/>
        <end position="144"/>
    </location>
</feature>
<dbReference type="CDD" id="cd06223">
    <property type="entry name" value="PRTases_typeI"/>
    <property type="match status" value="1"/>
</dbReference>
<evidence type="ECO:0000256" key="2">
    <source>
        <dbReference type="SAM" id="MobiDB-lite"/>
    </source>
</evidence>
<dbReference type="InterPro" id="IPR000836">
    <property type="entry name" value="PRTase_dom"/>
</dbReference>